<evidence type="ECO:0000256" key="1">
    <source>
        <dbReference type="SAM" id="MobiDB-lite"/>
    </source>
</evidence>
<keyword evidence="2" id="KW-0732">Signal</keyword>
<proteinExistence type="predicted"/>
<protein>
    <submittedName>
        <fullName evidence="3">Uncharacterized protein</fullName>
    </submittedName>
</protein>
<evidence type="ECO:0000313" key="3">
    <source>
        <dbReference type="EMBL" id="CAH1779790.1"/>
    </source>
</evidence>
<dbReference type="EMBL" id="CAIIXF020000003">
    <property type="protein sequence ID" value="CAH1779790.1"/>
    <property type="molecule type" value="Genomic_DNA"/>
</dbReference>
<feature type="chain" id="PRO_5043859889" evidence="2">
    <location>
        <begin position="21"/>
        <end position="275"/>
    </location>
</feature>
<dbReference type="OrthoDB" id="411646at2759"/>
<comment type="caution">
    <text evidence="3">The sequence shown here is derived from an EMBL/GenBank/DDBJ whole genome shotgun (WGS) entry which is preliminary data.</text>
</comment>
<feature type="compositionally biased region" description="Basic residues" evidence="1">
    <location>
        <begin position="23"/>
        <end position="46"/>
    </location>
</feature>
<dbReference type="AlphaFoldDB" id="A0A8J1UPR9"/>
<sequence length="275" mass="31528">MMVTKILIPLLLITTLHISGRPNRHRKNLRHQHGKKTRHQHLKNPRTKQEHVLKPLKPRIRLRITRDFLPIDDKTNTNKEQRDSGLISPWRPLVGPKKLVQKCDNAEKIFSSDEKGISLREAQRKASASGTEDWVKSRKHNVLDRMDPLYSMSPSVGGNRGPAGQVKNSDYDDNIYSFFTCNVCETKKFFITEEFLTDTKTNRQLHLVQLGHLNPPKYQNIQIGLCKNKGRCSNGGKCTEETIVHYVFVHTDSGTGYEFAPIHLPGYCSCKNTFK</sequence>
<dbReference type="Proteomes" id="UP000749559">
    <property type="component" value="Unassembled WGS sequence"/>
</dbReference>
<accession>A0A8J1UPR9</accession>
<evidence type="ECO:0000313" key="4">
    <source>
        <dbReference type="Proteomes" id="UP000749559"/>
    </source>
</evidence>
<keyword evidence="4" id="KW-1185">Reference proteome</keyword>
<evidence type="ECO:0000256" key="2">
    <source>
        <dbReference type="SAM" id="SignalP"/>
    </source>
</evidence>
<organism evidence="3 4">
    <name type="scientific">Owenia fusiformis</name>
    <name type="common">Polychaete worm</name>
    <dbReference type="NCBI Taxonomy" id="6347"/>
    <lineage>
        <taxon>Eukaryota</taxon>
        <taxon>Metazoa</taxon>
        <taxon>Spiralia</taxon>
        <taxon>Lophotrochozoa</taxon>
        <taxon>Annelida</taxon>
        <taxon>Polychaeta</taxon>
        <taxon>Sedentaria</taxon>
        <taxon>Canalipalpata</taxon>
        <taxon>Sabellida</taxon>
        <taxon>Oweniida</taxon>
        <taxon>Oweniidae</taxon>
        <taxon>Owenia</taxon>
    </lineage>
</organism>
<feature type="signal peptide" evidence="2">
    <location>
        <begin position="1"/>
        <end position="20"/>
    </location>
</feature>
<gene>
    <name evidence="3" type="ORF">OFUS_LOCUS6563</name>
</gene>
<feature type="region of interest" description="Disordered" evidence="1">
    <location>
        <begin position="23"/>
        <end position="50"/>
    </location>
</feature>
<reference evidence="3" key="1">
    <citation type="submission" date="2022-03" db="EMBL/GenBank/DDBJ databases">
        <authorList>
            <person name="Martin C."/>
        </authorList>
    </citation>
    <scope>NUCLEOTIDE SEQUENCE</scope>
</reference>
<name>A0A8J1UPR9_OWEFU</name>